<protein>
    <recommendedName>
        <fullName evidence="4">Lacal_2735 family protein</fullName>
    </recommendedName>
</protein>
<name>A0ABX0X8D1_9BACT</name>
<dbReference type="NCBIfam" id="NF033487">
    <property type="entry name" value="Lacal_2735_fam"/>
    <property type="match status" value="1"/>
</dbReference>
<feature type="coiled-coil region" evidence="1">
    <location>
        <begin position="10"/>
        <end position="56"/>
    </location>
</feature>
<evidence type="ECO:0008006" key="4">
    <source>
        <dbReference type="Google" id="ProtNLM"/>
    </source>
</evidence>
<keyword evidence="1" id="KW-0175">Coiled coil</keyword>
<organism evidence="2 3">
    <name type="scientific">Neolewinella antarctica</name>
    <dbReference type="NCBI Taxonomy" id="442734"/>
    <lineage>
        <taxon>Bacteria</taxon>
        <taxon>Pseudomonadati</taxon>
        <taxon>Bacteroidota</taxon>
        <taxon>Saprospiria</taxon>
        <taxon>Saprospirales</taxon>
        <taxon>Lewinellaceae</taxon>
        <taxon>Neolewinella</taxon>
    </lineage>
</organism>
<dbReference type="InterPro" id="IPR045493">
    <property type="entry name" value="DUF6435"/>
</dbReference>
<gene>
    <name evidence="2" type="ORF">GGR27_000997</name>
</gene>
<evidence type="ECO:0000256" key="1">
    <source>
        <dbReference type="SAM" id="Coils"/>
    </source>
</evidence>
<proteinExistence type="predicted"/>
<dbReference type="RefSeq" id="WP_168036265.1">
    <property type="nucleotide sequence ID" value="NZ_JAATJH010000001.1"/>
</dbReference>
<comment type="caution">
    <text evidence="2">The sequence shown here is derived from an EMBL/GenBank/DDBJ whole genome shotgun (WGS) entry which is preliminary data.</text>
</comment>
<reference evidence="2 3" key="1">
    <citation type="submission" date="2020-03" db="EMBL/GenBank/DDBJ databases">
        <title>Genomic Encyclopedia of Type Strains, Phase IV (KMG-IV): sequencing the most valuable type-strain genomes for metagenomic binning, comparative biology and taxonomic classification.</title>
        <authorList>
            <person name="Goeker M."/>
        </authorList>
    </citation>
    <scope>NUCLEOTIDE SEQUENCE [LARGE SCALE GENOMIC DNA]</scope>
    <source>
        <strain evidence="2 3">DSM 105096</strain>
    </source>
</reference>
<accession>A0ABX0X8D1</accession>
<keyword evidence="3" id="KW-1185">Reference proteome</keyword>
<dbReference type="EMBL" id="JAATJH010000001">
    <property type="protein sequence ID" value="NJC25516.1"/>
    <property type="molecule type" value="Genomic_DNA"/>
</dbReference>
<evidence type="ECO:0000313" key="3">
    <source>
        <dbReference type="Proteomes" id="UP000770785"/>
    </source>
</evidence>
<sequence>MFNFLKKNPTKQLEKDHAKLLEEAMELQRKGDIKGYAAKTAEAEKMMDRIVELNKK</sequence>
<evidence type="ECO:0000313" key="2">
    <source>
        <dbReference type="EMBL" id="NJC25516.1"/>
    </source>
</evidence>
<dbReference type="Pfam" id="PF20027">
    <property type="entry name" value="DUF6435"/>
    <property type="match status" value="1"/>
</dbReference>
<dbReference type="Proteomes" id="UP000770785">
    <property type="component" value="Unassembled WGS sequence"/>
</dbReference>